<keyword evidence="1" id="KW-1133">Transmembrane helix</keyword>
<dbReference type="EMBL" id="HG916852">
    <property type="protein sequence ID" value="CDM57399.1"/>
    <property type="molecule type" value="Genomic_DNA"/>
</dbReference>
<dbReference type="HOGENOM" id="CLU_2846870_0_0_5"/>
<feature type="transmembrane region" description="Helical" evidence="1">
    <location>
        <begin position="43"/>
        <end position="62"/>
    </location>
</feature>
<protein>
    <submittedName>
        <fullName evidence="2">Uncharacterized protein</fullName>
    </submittedName>
</protein>
<keyword evidence="1" id="KW-0472">Membrane</keyword>
<keyword evidence="3" id="KW-1185">Reference proteome</keyword>
<sequence length="65" mass="7392">MTLSPWKWRKPTLRIPTFNELCRRSHKGFHTAYFAAAAVEGHGLYALTAGSLLALAILDFFLHFE</sequence>
<evidence type="ECO:0000313" key="3">
    <source>
        <dbReference type="Proteomes" id="UP000019443"/>
    </source>
</evidence>
<dbReference type="RefSeq" id="WP_037069486.1">
    <property type="nucleotide sequence ID" value="NZ_HG916852.1"/>
</dbReference>
<reference evidence="2" key="1">
    <citation type="submission" date="2013-11" db="EMBL/GenBank/DDBJ databases">
        <title>Draft genome sequence of the broad-host-range Rhizobium sp. LPU83 strain, a member of the low-genetic diversity Oregon-like Rhizobium sp. group.</title>
        <authorList>
            <person name="Wibberg D."/>
            <person name="Puehler A."/>
            <person name="Schlueter A."/>
        </authorList>
    </citation>
    <scope>NUCLEOTIDE SEQUENCE [LARGE SCALE GENOMIC DNA]</scope>
    <source>
        <strain evidence="2">LPU83</strain>
    </source>
</reference>
<dbReference type="KEGG" id="rhl:LPU83_1734"/>
<proteinExistence type="predicted"/>
<evidence type="ECO:0000313" key="2">
    <source>
        <dbReference type="EMBL" id="CDM57399.1"/>
    </source>
</evidence>
<name>W6R902_9HYPH</name>
<keyword evidence="1" id="KW-0812">Transmembrane</keyword>
<dbReference type="Proteomes" id="UP000019443">
    <property type="component" value="Chromosome"/>
</dbReference>
<dbReference type="AlphaFoldDB" id="W6R902"/>
<evidence type="ECO:0000256" key="1">
    <source>
        <dbReference type="SAM" id="Phobius"/>
    </source>
</evidence>
<accession>W6R902</accession>
<organism evidence="2 3">
    <name type="scientific">Rhizobium favelukesii</name>
    <dbReference type="NCBI Taxonomy" id="348824"/>
    <lineage>
        <taxon>Bacteria</taxon>
        <taxon>Pseudomonadati</taxon>
        <taxon>Pseudomonadota</taxon>
        <taxon>Alphaproteobacteria</taxon>
        <taxon>Hyphomicrobiales</taxon>
        <taxon>Rhizobiaceae</taxon>
        <taxon>Rhizobium/Agrobacterium group</taxon>
        <taxon>Rhizobium</taxon>
    </lineage>
</organism>
<dbReference type="PATRIC" id="fig|348824.6.peg.1860"/>
<gene>
    <name evidence="2" type="ORF">LPU83_1734</name>
</gene>